<organism evidence="6 7">
    <name type="scientific">Woeseia oceani</name>
    <dbReference type="NCBI Taxonomy" id="1548547"/>
    <lineage>
        <taxon>Bacteria</taxon>
        <taxon>Pseudomonadati</taxon>
        <taxon>Pseudomonadota</taxon>
        <taxon>Gammaproteobacteria</taxon>
        <taxon>Woeseiales</taxon>
        <taxon>Woeseiaceae</taxon>
        <taxon>Woeseia</taxon>
    </lineage>
</organism>
<protein>
    <recommendedName>
        <fullName evidence="8">Isoprenylcysteine carboxyl methyltransferase</fullName>
    </recommendedName>
</protein>
<dbReference type="OrthoDB" id="9811969at2"/>
<evidence type="ECO:0000256" key="5">
    <source>
        <dbReference type="SAM" id="Phobius"/>
    </source>
</evidence>
<keyword evidence="7" id="KW-1185">Reference proteome</keyword>
<dbReference type="AlphaFoldDB" id="A0A193LIH1"/>
<feature type="transmembrane region" description="Helical" evidence="5">
    <location>
        <begin position="97"/>
        <end position="119"/>
    </location>
</feature>
<dbReference type="Pfam" id="PF04191">
    <property type="entry name" value="PEMT"/>
    <property type="match status" value="1"/>
</dbReference>
<comment type="subcellular location">
    <subcellularLocation>
        <location evidence="1">Endomembrane system</location>
        <topology evidence="1">Multi-pass membrane protein</topology>
    </subcellularLocation>
</comment>
<name>A0A193LIH1_9GAMM</name>
<dbReference type="PANTHER" id="PTHR12714:SF24">
    <property type="entry name" value="SLR1182 PROTEIN"/>
    <property type="match status" value="1"/>
</dbReference>
<proteinExistence type="predicted"/>
<evidence type="ECO:0000256" key="2">
    <source>
        <dbReference type="ARBA" id="ARBA00022692"/>
    </source>
</evidence>
<evidence type="ECO:0008006" key="8">
    <source>
        <dbReference type="Google" id="ProtNLM"/>
    </source>
</evidence>
<evidence type="ECO:0000256" key="4">
    <source>
        <dbReference type="ARBA" id="ARBA00023136"/>
    </source>
</evidence>
<evidence type="ECO:0000256" key="1">
    <source>
        <dbReference type="ARBA" id="ARBA00004127"/>
    </source>
</evidence>
<feature type="transmembrane region" description="Helical" evidence="5">
    <location>
        <begin position="12"/>
        <end position="28"/>
    </location>
</feature>
<dbReference type="RefSeq" id="WP_068617493.1">
    <property type="nucleotide sequence ID" value="NZ_CP016268.1"/>
</dbReference>
<dbReference type="STRING" id="1548547.BA177_14950"/>
<dbReference type="EMBL" id="CP016268">
    <property type="protein sequence ID" value="ANO52310.1"/>
    <property type="molecule type" value="Genomic_DNA"/>
</dbReference>
<evidence type="ECO:0000313" key="7">
    <source>
        <dbReference type="Proteomes" id="UP000092695"/>
    </source>
</evidence>
<accession>A0A193LIH1</accession>
<feature type="transmembrane region" description="Helical" evidence="5">
    <location>
        <begin position="48"/>
        <end position="68"/>
    </location>
</feature>
<gene>
    <name evidence="6" type="ORF">BA177_14950</name>
</gene>
<keyword evidence="3 5" id="KW-1133">Transmembrane helix</keyword>
<reference evidence="6 7" key="1">
    <citation type="submission" date="2016-06" db="EMBL/GenBank/DDBJ databases">
        <title>Complete genome sequence of a deep-branching marine Gamma Proteobacterium Woeseia oceani type strain XK5.</title>
        <authorList>
            <person name="Mu D."/>
            <person name="Du Z."/>
        </authorList>
    </citation>
    <scope>NUCLEOTIDE SEQUENCE [LARGE SCALE GENOMIC DNA]</scope>
    <source>
        <strain evidence="6 7">XK5</strain>
    </source>
</reference>
<dbReference type="GO" id="GO:0012505">
    <property type="term" value="C:endomembrane system"/>
    <property type="evidence" value="ECO:0007669"/>
    <property type="project" value="UniProtKB-SubCell"/>
</dbReference>
<dbReference type="GO" id="GO:0016740">
    <property type="term" value="F:transferase activity"/>
    <property type="evidence" value="ECO:0007669"/>
    <property type="project" value="UniProtKB-ARBA"/>
</dbReference>
<dbReference type="KEGG" id="woc:BA177_14950"/>
<dbReference type="Proteomes" id="UP000092695">
    <property type="component" value="Chromosome"/>
</dbReference>
<dbReference type="Gene3D" id="1.20.120.1630">
    <property type="match status" value="1"/>
</dbReference>
<keyword evidence="2 5" id="KW-0812">Transmembrane</keyword>
<sequence length="159" mass="17920">MNEQADAAKVKFFPPGIPLIAILAGYTLDRYFPLATGWSIPAPERYVFGGGVIVCAILLLGLWPVLLFKKSGQSANPWRPTPNIEERGPFGFTRNPMYLQLLLVCVGIGIASMNLWTIMLTPLVAWGLWFAAIKPEEAYLEKKFGKEYLAYKSRVRRWL</sequence>
<evidence type="ECO:0000256" key="3">
    <source>
        <dbReference type="ARBA" id="ARBA00022989"/>
    </source>
</evidence>
<keyword evidence="4 5" id="KW-0472">Membrane</keyword>
<dbReference type="InterPro" id="IPR007318">
    <property type="entry name" value="Phopholipid_MeTrfase"/>
</dbReference>
<dbReference type="PANTHER" id="PTHR12714">
    <property type="entry name" value="PROTEIN-S ISOPRENYLCYSTEINE O-METHYLTRANSFERASE"/>
    <property type="match status" value="1"/>
</dbReference>
<evidence type="ECO:0000313" key="6">
    <source>
        <dbReference type="EMBL" id="ANO52310.1"/>
    </source>
</evidence>